<feature type="domain" description="Ferritin-like diiron" evidence="7">
    <location>
        <begin position="1"/>
        <end position="144"/>
    </location>
</feature>
<dbReference type="InterPro" id="IPR012347">
    <property type="entry name" value="Ferritin-like"/>
</dbReference>
<dbReference type="InterPro" id="IPR008331">
    <property type="entry name" value="Ferritin_DPS_dom"/>
</dbReference>
<dbReference type="InterPro" id="IPR001519">
    <property type="entry name" value="Ferritin"/>
</dbReference>
<evidence type="ECO:0000256" key="4">
    <source>
        <dbReference type="ARBA" id="ARBA00023002"/>
    </source>
</evidence>
<keyword evidence="2 6" id="KW-0409">Iron storage</keyword>
<evidence type="ECO:0000256" key="3">
    <source>
        <dbReference type="ARBA" id="ARBA00022723"/>
    </source>
</evidence>
<comment type="caution">
    <text evidence="8">The sequence shown here is derived from an EMBL/GenBank/DDBJ whole genome shotgun (WGS) entry which is preliminary data.</text>
</comment>
<dbReference type="EMBL" id="JBHTHY010000003">
    <property type="protein sequence ID" value="MFD0796967.1"/>
    <property type="molecule type" value="Genomic_DNA"/>
</dbReference>
<evidence type="ECO:0000256" key="6">
    <source>
        <dbReference type="RuleBase" id="RU361145"/>
    </source>
</evidence>
<dbReference type="Gene3D" id="1.20.1260.10">
    <property type="match status" value="1"/>
</dbReference>
<proteinExistence type="inferred from homology"/>
<keyword evidence="4" id="KW-0560">Oxidoreductase</keyword>
<keyword evidence="5 6" id="KW-0408">Iron</keyword>
<evidence type="ECO:0000313" key="9">
    <source>
        <dbReference type="Proteomes" id="UP001597012"/>
    </source>
</evidence>
<dbReference type="InterPro" id="IPR009078">
    <property type="entry name" value="Ferritin-like_SF"/>
</dbReference>
<comment type="similarity">
    <text evidence="1 6">Belongs to the ferritin family. Prokaryotic subfamily.</text>
</comment>
<dbReference type="PANTHER" id="PTHR11431">
    <property type="entry name" value="FERRITIN"/>
    <property type="match status" value="1"/>
</dbReference>
<dbReference type="InterPro" id="IPR009040">
    <property type="entry name" value="Ferritin-like_diiron"/>
</dbReference>
<dbReference type="EC" id="1.16.3.2" evidence="6"/>
<dbReference type="InterPro" id="IPR041719">
    <property type="entry name" value="Ferritin_prok"/>
</dbReference>
<dbReference type="PANTHER" id="PTHR11431:SF127">
    <property type="entry name" value="BACTERIAL NON-HEME FERRITIN"/>
    <property type="match status" value="1"/>
</dbReference>
<dbReference type="RefSeq" id="WP_379932960.1">
    <property type="nucleotide sequence ID" value="NZ_JBHTHY010000003.1"/>
</dbReference>
<gene>
    <name evidence="8" type="ORF">ACFQZJ_05815</name>
</gene>
<keyword evidence="6" id="KW-0963">Cytoplasm</keyword>
<evidence type="ECO:0000313" key="8">
    <source>
        <dbReference type="EMBL" id="MFD0796967.1"/>
    </source>
</evidence>
<organism evidence="8 9">
    <name type="scientific">Maribacter chungangensis</name>
    <dbReference type="NCBI Taxonomy" id="1069117"/>
    <lineage>
        <taxon>Bacteria</taxon>
        <taxon>Pseudomonadati</taxon>
        <taxon>Bacteroidota</taxon>
        <taxon>Flavobacteriia</taxon>
        <taxon>Flavobacteriales</taxon>
        <taxon>Flavobacteriaceae</taxon>
        <taxon>Maribacter</taxon>
    </lineage>
</organism>
<dbReference type="PROSITE" id="PS50905">
    <property type="entry name" value="FERRITIN_LIKE"/>
    <property type="match status" value="1"/>
</dbReference>
<evidence type="ECO:0000259" key="7">
    <source>
        <dbReference type="PROSITE" id="PS50905"/>
    </source>
</evidence>
<sequence length="168" mass="19477">MNKSIETLLNDQIKYEANASMHYMGMASWADAAGYNGIAEFFYAQSEEEREHMTKLIKFVNERGGKVIVPAVEKAKDSYSSLNELFEDFLKSEMFVTEQINHVIYECLNKKDYNVHNFMQWYVTEQLEEEAVARTLLDKLNIIGDDKSGHYMFDRDINAIATSVDMEE</sequence>
<dbReference type="Pfam" id="PF00210">
    <property type="entry name" value="Ferritin"/>
    <property type="match status" value="1"/>
</dbReference>
<protein>
    <recommendedName>
        <fullName evidence="6">Ferritin</fullName>
        <ecNumber evidence="6">1.16.3.2</ecNumber>
    </recommendedName>
</protein>
<reference evidence="9" key="1">
    <citation type="journal article" date="2019" name="Int. J. Syst. Evol. Microbiol.">
        <title>The Global Catalogue of Microorganisms (GCM) 10K type strain sequencing project: providing services to taxonomists for standard genome sequencing and annotation.</title>
        <authorList>
            <consortium name="The Broad Institute Genomics Platform"/>
            <consortium name="The Broad Institute Genome Sequencing Center for Infectious Disease"/>
            <person name="Wu L."/>
            <person name="Ma J."/>
        </authorList>
    </citation>
    <scope>NUCLEOTIDE SEQUENCE [LARGE SCALE GENOMIC DNA]</scope>
    <source>
        <strain evidence="9">CCUG 61948</strain>
    </source>
</reference>
<comment type="catalytic activity">
    <reaction evidence="6">
        <text>4 Fe(2+) + O2 + 6 H2O = 4 iron(III) oxide-hydroxide + 12 H(+)</text>
        <dbReference type="Rhea" id="RHEA:11972"/>
        <dbReference type="ChEBI" id="CHEBI:15377"/>
        <dbReference type="ChEBI" id="CHEBI:15378"/>
        <dbReference type="ChEBI" id="CHEBI:15379"/>
        <dbReference type="ChEBI" id="CHEBI:29033"/>
        <dbReference type="ChEBI" id="CHEBI:78619"/>
        <dbReference type="EC" id="1.16.3.2"/>
    </reaction>
</comment>
<keyword evidence="9" id="KW-1185">Reference proteome</keyword>
<name>A0ABW3B0W5_9FLAO</name>
<evidence type="ECO:0000256" key="1">
    <source>
        <dbReference type="ARBA" id="ARBA00006950"/>
    </source>
</evidence>
<dbReference type="CDD" id="cd01055">
    <property type="entry name" value="Nonheme_Ferritin"/>
    <property type="match status" value="1"/>
</dbReference>
<evidence type="ECO:0000256" key="5">
    <source>
        <dbReference type="ARBA" id="ARBA00023004"/>
    </source>
</evidence>
<dbReference type="SUPFAM" id="SSF47240">
    <property type="entry name" value="Ferritin-like"/>
    <property type="match status" value="1"/>
</dbReference>
<keyword evidence="3 6" id="KW-0479">Metal-binding</keyword>
<comment type="subcellular location">
    <subcellularLocation>
        <location evidence="6">Cytoplasm</location>
    </subcellularLocation>
</comment>
<comment type="function">
    <text evidence="6">Iron-storage protein.</text>
</comment>
<dbReference type="Proteomes" id="UP001597012">
    <property type="component" value="Unassembled WGS sequence"/>
</dbReference>
<accession>A0ABW3B0W5</accession>
<evidence type="ECO:0000256" key="2">
    <source>
        <dbReference type="ARBA" id="ARBA00022434"/>
    </source>
</evidence>